<gene>
    <name evidence="1" type="ORF">K6Q96_21790</name>
</gene>
<proteinExistence type="predicted"/>
<keyword evidence="2" id="KW-1185">Reference proteome</keyword>
<evidence type="ECO:0000313" key="2">
    <source>
        <dbReference type="Proteomes" id="UP001056255"/>
    </source>
</evidence>
<dbReference type="Proteomes" id="UP001056255">
    <property type="component" value="Chromosome II"/>
</dbReference>
<dbReference type="RefSeq" id="WP_251880103.1">
    <property type="nucleotide sequence ID" value="NZ_CP082276.1"/>
</dbReference>
<dbReference type="EMBL" id="CP082276">
    <property type="protein sequence ID" value="USH04372.1"/>
    <property type="molecule type" value="Genomic_DNA"/>
</dbReference>
<protein>
    <submittedName>
        <fullName evidence="1">Uncharacterized protein</fullName>
    </submittedName>
</protein>
<name>A0ABY4WZF4_9GAMM</name>
<sequence length="98" mass="10978">MGFNDHMEEDDGYKDFLQSLISNGHLEGAAEGITKKVIAEGVDSLSSKQKWLFDKNVENYITSECKRAGCDIPWSEMYEAHDNGGICSWCAHMNAKDD</sequence>
<organism evidence="1 2">
    <name type="scientific">Grimontia kaedaensis</name>
    <dbReference type="NCBI Taxonomy" id="2872157"/>
    <lineage>
        <taxon>Bacteria</taxon>
        <taxon>Pseudomonadati</taxon>
        <taxon>Pseudomonadota</taxon>
        <taxon>Gammaproteobacteria</taxon>
        <taxon>Vibrionales</taxon>
        <taxon>Vibrionaceae</taxon>
        <taxon>Grimontia</taxon>
    </lineage>
</organism>
<accession>A0ABY4WZF4</accession>
<evidence type="ECO:0000313" key="1">
    <source>
        <dbReference type="EMBL" id="USH04372.1"/>
    </source>
</evidence>
<reference evidence="1" key="1">
    <citation type="submission" date="2021-08" db="EMBL/GenBank/DDBJ databases">
        <authorList>
            <person name="Sakaguchi M."/>
            <person name="Kikuchi T."/>
            <person name="Urbanczyk H."/>
        </authorList>
    </citation>
    <scope>NUCLEOTIDE SEQUENCE</scope>
    <source>
        <strain evidence="1">020920N</strain>
    </source>
</reference>